<feature type="non-terminal residue" evidence="1">
    <location>
        <position position="95"/>
    </location>
</feature>
<organism evidence="1 2">
    <name type="scientific">Callosobruchus maculatus</name>
    <name type="common">Southern cowpea weevil</name>
    <name type="synonym">Pulse bruchid</name>
    <dbReference type="NCBI Taxonomy" id="64391"/>
    <lineage>
        <taxon>Eukaryota</taxon>
        <taxon>Metazoa</taxon>
        <taxon>Ecdysozoa</taxon>
        <taxon>Arthropoda</taxon>
        <taxon>Hexapoda</taxon>
        <taxon>Insecta</taxon>
        <taxon>Pterygota</taxon>
        <taxon>Neoptera</taxon>
        <taxon>Endopterygota</taxon>
        <taxon>Coleoptera</taxon>
        <taxon>Polyphaga</taxon>
        <taxon>Cucujiformia</taxon>
        <taxon>Chrysomeloidea</taxon>
        <taxon>Chrysomelidae</taxon>
        <taxon>Bruchinae</taxon>
        <taxon>Bruchini</taxon>
        <taxon>Callosobruchus</taxon>
    </lineage>
</organism>
<sequence length="95" mass="11186">MRMSEWSRALARLSVLETYYDKPSVRIGVDEIEQDVDEDCWVEYHGVSLVSEDHYSGVQIKEADVGQPCIECDRCEEGYEPHDWRYAVYFFSLVR</sequence>
<gene>
    <name evidence="1" type="ORF">CALMAC_LOCUS17977</name>
</gene>
<dbReference type="EMBL" id="CAACVG010012400">
    <property type="protein sequence ID" value="VEN60204.1"/>
    <property type="molecule type" value="Genomic_DNA"/>
</dbReference>
<dbReference type="AlphaFoldDB" id="A0A653DJK6"/>
<evidence type="ECO:0000313" key="2">
    <source>
        <dbReference type="Proteomes" id="UP000410492"/>
    </source>
</evidence>
<protein>
    <submittedName>
        <fullName evidence="1">Uncharacterized protein</fullName>
    </submittedName>
</protein>
<dbReference type="OrthoDB" id="6676263at2759"/>
<accession>A0A653DJK6</accession>
<evidence type="ECO:0000313" key="1">
    <source>
        <dbReference type="EMBL" id="VEN60204.1"/>
    </source>
</evidence>
<reference evidence="1 2" key="1">
    <citation type="submission" date="2019-01" db="EMBL/GenBank/DDBJ databases">
        <authorList>
            <person name="Sayadi A."/>
        </authorList>
    </citation>
    <scope>NUCLEOTIDE SEQUENCE [LARGE SCALE GENOMIC DNA]</scope>
</reference>
<keyword evidence="2" id="KW-1185">Reference proteome</keyword>
<name>A0A653DJK6_CALMS</name>
<proteinExistence type="predicted"/>
<dbReference type="Proteomes" id="UP000410492">
    <property type="component" value="Unassembled WGS sequence"/>
</dbReference>